<gene>
    <name evidence="2" type="ORF">P8A19_23655</name>
</gene>
<dbReference type="RefSeq" id="WP_219567285.1">
    <property type="nucleotide sequence ID" value="NZ_CP120988.1"/>
</dbReference>
<dbReference type="Pfam" id="PF12840">
    <property type="entry name" value="HTH_20"/>
    <property type="match status" value="1"/>
</dbReference>
<accession>A0ABY9IUN8</accession>
<protein>
    <submittedName>
        <fullName evidence="2">Helix-turn-helix domain-containing protein</fullName>
    </submittedName>
</protein>
<feature type="compositionally biased region" description="Low complexity" evidence="1">
    <location>
        <begin position="220"/>
        <end position="238"/>
    </location>
</feature>
<dbReference type="CDD" id="cd00090">
    <property type="entry name" value="HTH_ARSR"/>
    <property type="match status" value="1"/>
</dbReference>
<name>A0ABY9IUN8_9ACTN</name>
<dbReference type="EMBL" id="CP120988">
    <property type="protein sequence ID" value="WLQ58241.1"/>
    <property type="molecule type" value="Genomic_DNA"/>
</dbReference>
<evidence type="ECO:0000313" key="3">
    <source>
        <dbReference type="Proteomes" id="UP001235744"/>
    </source>
</evidence>
<keyword evidence="3" id="KW-1185">Reference proteome</keyword>
<dbReference type="Proteomes" id="UP001235744">
    <property type="component" value="Chromosome"/>
</dbReference>
<evidence type="ECO:0000256" key="1">
    <source>
        <dbReference type="SAM" id="MobiDB-lite"/>
    </source>
</evidence>
<feature type="region of interest" description="Disordered" evidence="1">
    <location>
        <begin position="217"/>
        <end position="238"/>
    </location>
</feature>
<dbReference type="InterPro" id="IPR011991">
    <property type="entry name" value="ArsR-like_HTH"/>
</dbReference>
<proteinExistence type="predicted"/>
<sequence length="238" mass="24690">MSSEDAALEALVALGDPVRRGLYRHVSGTPGEVGRDAAAEAVGVSRSLAAFHLDKLVEAGLLEVCFRRLSGRSGPGSGRPSKLYRRAEGERTVSVPPRSYDTASRLLAEVVEQAGLDGELQAAARAAGEASGGEPGCEADPVEVLRARGYEPFWDEGTLRLNNCPFHALADQFPALVCGMNLAGIEGLLKGLPGGQDWSAAMDPLPHGCCVTLETAKRTGPGAEPEAAAGAPPSHAEP</sequence>
<feature type="region of interest" description="Disordered" evidence="1">
    <location>
        <begin position="72"/>
        <end position="96"/>
    </location>
</feature>
<reference evidence="2 3" key="1">
    <citation type="submission" date="2023-03" db="EMBL/GenBank/DDBJ databases">
        <title>Isolation and description of six Streptomyces strains from soil environments, able to metabolize different microbial glucans.</title>
        <authorList>
            <person name="Widen T."/>
            <person name="Larsbrink J."/>
        </authorList>
    </citation>
    <scope>NUCLEOTIDE SEQUENCE [LARGE SCALE GENOMIC DNA]</scope>
    <source>
        <strain evidence="2 3">Alt2</strain>
    </source>
</reference>
<organism evidence="2 3">
    <name type="scientific">Streptomyces poriferorum</name>
    <dbReference type="NCBI Taxonomy" id="2798799"/>
    <lineage>
        <taxon>Bacteria</taxon>
        <taxon>Bacillati</taxon>
        <taxon>Actinomycetota</taxon>
        <taxon>Actinomycetes</taxon>
        <taxon>Kitasatosporales</taxon>
        <taxon>Streptomycetaceae</taxon>
        <taxon>Streptomyces</taxon>
    </lineage>
</organism>
<evidence type="ECO:0000313" key="2">
    <source>
        <dbReference type="EMBL" id="WLQ58241.1"/>
    </source>
</evidence>